<proteinExistence type="predicted"/>
<keyword evidence="3" id="KW-1185">Reference proteome</keyword>
<keyword evidence="1" id="KW-0812">Transmembrane</keyword>
<feature type="transmembrane region" description="Helical" evidence="1">
    <location>
        <begin position="158"/>
        <end position="177"/>
    </location>
</feature>
<feature type="transmembrane region" description="Helical" evidence="1">
    <location>
        <begin position="20"/>
        <end position="39"/>
    </location>
</feature>
<organism evidence="2 3">
    <name type="scientific">Mycena alexandri</name>
    <dbReference type="NCBI Taxonomy" id="1745969"/>
    <lineage>
        <taxon>Eukaryota</taxon>
        <taxon>Fungi</taxon>
        <taxon>Dikarya</taxon>
        <taxon>Basidiomycota</taxon>
        <taxon>Agaricomycotina</taxon>
        <taxon>Agaricomycetes</taxon>
        <taxon>Agaricomycetidae</taxon>
        <taxon>Agaricales</taxon>
        <taxon>Marasmiineae</taxon>
        <taxon>Mycenaceae</taxon>
        <taxon>Mycena</taxon>
    </lineage>
</organism>
<accession>A0AAD6TD77</accession>
<dbReference type="AlphaFoldDB" id="A0AAD6TD77"/>
<evidence type="ECO:0000313" key="2">
    <source>
        <dbReference type="EMBL" id="KAJ7043783.1"/>
    </source>
</evidence>
<keyword evidence="1" id="KW-1133">Transmembrane helix</keyword>
<evidence type="ECO:0000313" key="3">
    <source>
        <dbReference type="Proteomes" id="UP001218188"/>
    </source>
</evidence>
<protein>
    <recommendedName>
        <fullName evidence="4">Transmembrane protein</fullName>
    </recommendedName>
</protein>
<evidence type="ECO:0008006" key="4">
    <source>
        <dbReference type="Google" id="ProtNLM"/>
    </source>
</evidence>
<evidence type="ECO:0000256" key="1">
    <source>
        <dbReference type="SAM" id="Phobius"/>
    </source>
</evidence>
<comment type="caution">
    <text evidence="2">The sequence shown here is derived from an EMBL/GenBank/DDBJ whole genome shotgun (WGS) entry which is preliminary data.</text>
</comment>
<gene>
    <name evidence="2" type="ORF">C8F04DRAFT_1073299</name>
</gene>
<keyword evidence="1" id="KW-0472">Membrane</keyword>
<sequence>MSSVSEASLSFLQSTVPPNHTFNIALGITILTWTAFMIYHASPMRLTGILVKTLHETEETHLRAIEAGILSGSDDHTKMLLNLQIKVSLIREASLYNSLSSGQMLRELIKGRSLTLLRCIWELQALKTRIEILRERQSRGFDPGARVLFRGRHIRSKVYAILMLSLTLFSQYLVVLLSRGLYLIKHKIVALGTLSSPTQVHKWRARGRESRFSCTADKSPSANAVRRRNSTTDAYLILVVIARGVLMIIRQSGPSNLLRPRTRRNELKNPLARKPNMSLKNEMYLRRGELLDSWP</sequence>
<dbReference type="EMBL" id="JARJCM010000009">
    <property type="protein sequence ID" value="KAJ7043783.1"/>
    <property type="molecule type" value="Genomic_DNA"/>
</dbReference>
<dbReference type="Proteomes" id="UP001218188">
    <property type="component" value="Unassembled WGS sequence"/>
</dbReference>
<reference evidence="2" key="1">
    <citation type="submission" date="2023-03" db="EMBL/GenBank/DDBJ databases">
        <title>Massive genome expansion in bonnet fungi (Mycena s.s.) driven by repeated elements and novel gene families across ecological guilds.</title>
        <authorList>
            <consortium name="Lawrence Berkeley National Laboratory"/>
            <person name="Harder C.B."/>
            <person name="Miyauchi S."/>
            <person name="Viragh M."/>
            <person name="Kuo A."/>
            <person name="Thoen E."/>
            <person name="Andreopoulos B."/>
            <person name="Lu D."/>
            <person name="Skrede I."/>
            <person name="Drula E."/>
            <person name="Henrissat B."/>
            <person name="Morin E."/>
            <person name="Kohler A."/>
            <person name="Barry K."/>
            <person name="LaButti K."/>
            <person name="Morin E."/>
            <person name="Salamov A."/>
            <person name="Lipzen A."/>
            <person name="Mereny Z."/>
            <person name="Hegedus B."/>
            <person name="Baldrian P."/>
            <person name="Stursova M."/>
            <person name="Weitz H."/>
            <person name="Taylor A."/>
            <person name="Grigoriev I.V."/>
            <person name="Nagy L.G."/>
            <person name="Martin F."/>
            <person name="Kauserud H."/>
        </authorList>
    </citation>
    <scope>NUCLEOTIDE SEQUENCE</scope>
    <source>
        <strain evidence="2">CBHHK200</strain>
    </source>
</reference>
<name>A0AAD6TD77_9AGAR</name>